<name>A0A1E4RKH7_9ASCO</name>
<feature type="compositionally biased region" description="Basic residues" evidence="1">
    <location>
        <begin position="269"/>
        <end position="278"/>
    </location>
</feature>
<dbReference type="PANTHER" id="PTHR22504:SF0">
    <property type="entry name" value="REPRESSOR OF RNA POLYMERASE III TRANSCRIPTION MAF1 HOMOLOG"/>
    <property type="match status" value="1"/>
</dbReference>
<dbReference type="GO" id="GO:0016480">
    <property type="term" value="P:negative regulation of transcription by RNA polymerase III"/>
    <property type="evidence" value="ECO:0007669"/>
    <property type="project" value="InterPro"/>
</dbReference>
<dbReference type="Proteomes" id="UP000095085">
    <property type="component" value="Unassembled WGS sequence"/>
</dbReference>
<protein>
    <submittedName>
        <fullName evidence="2">Repressor of RNA polymerase III transcription MAF1</fullName>
    </submittedName>
</protein>
<proteinExistence type="predicted"/>
<feature type="compositionally biased region" description="Low complexity" evidence="1">
    <location>
        <begin position="86"/>
        <end position="122"/>
    </location>
</feature>
<dbReference type="GeneID" id="30996751"/>
<organism evidence="2 3">
    <name type="scientific">Hyphopichia burtonii NRRL Y-1933</name>
    <dbReference type="NCBI Taxonomy" id="984485"/>
    <lineage>
        <taxon>Eukaryota</taxon>
        <taxon>Fungi</taxon>
        <taxon>Dikarya</taxon>
        <taxon>Ascomycota</taxon>
        <taxon>Saccharomycotina</taxon>
        <taxon>Pichiomycetes</taxon>
        <taxon>Debaryomycetaceae</taxon>
        <taxon>Hyphopichia</taxon>
    </lineage>
</organism>
<dbReference type="OrthoDB" id="277029at2759"/>
<dbReference type="RefSeq" id="XP_020076778.1">
    <property type="nucleotide sequence ID" value="XM_020222202.1"/>
</dbReference>
<dbReference type="PANTHER" id="PTHR22504">
    <property type="entry name" value="REPRESSOR OF RNA POLYMERASE III TRANSCRIPTION MAF1"/>
    <property type="match status" value="1"/>
</dbReference>
<dbReference type="EMBL" id="KV454540">
    <property type="protein sequence ID" value="ODV67711.1"/>
    <property type="molecule type" value="Genomic_DNA"/>
</dbReference>
<evidence type="ECO:0000256" key="1">
    <source>
        <dbReference type="SAM" id="MobiDB-lite"/>
    </source>
</evidence>
<dbReference type="Pfam" id="PF09174">
    <property type="entry name" value="Maf1"/>
    <property type="match status" value="2"/>
</dbReference>
<gene>
    <name evidence="2" type="ORF">HYPBUDRAFT_156468</name>
</gene>
<dbReference type="GO" id="GO:0005634">
    <property type="term" value="C:nucleus"/>
    <property type="evidence" value="ECO:0007669"/>
    <property type="project" value="TreeGrafter"/>
</dbReference>
<dbReference type="InterPro" id="IPR015257">
    <property type="entry name" value="Maf1"/>
</dbReference>
<feature type="region of interest" description="Disordered" evidence="1">
    <location>
        <begin position="261"/>
        <end position="288"/>
    </location>
</feature>
<evidence type="ECO:0000313" key="3">
    <source>
        <dbReference type="Proteomes" id="UP000095085"/>
    </source>
</evidence>
<accession>A0A1E4RKH7</accession>
<reference evidence="3" key="1">
    <citation type="submission" date="2016-05" db="EMBL/GenBank/DDBJ databases">
        <title>Comparative genomics of biotechnologically important yeasts.</title>
        <authorList>
            <consortium name="DOE Joint Genome Institute"/>
            <person name="Riley R."/>
            <person name="Haridas S."/>
            <person name="Wolfe K.H."/>
            <person name="Lopes M.R."/>
            <person name="Hittinger C.T."/>
            <person name="Goker M."/>
            <person name="Salamov A."/>
            <person name="Wisecaver J."/>
            <person name="Long T.M."/>
            <person name="Aerts A.L."/>
            <person name="Barry K."/>
            <person name="Choi C."/>
            <person name="Clum A."/>
            <person name="Coughlan A.Y."/>
            <person name="Deshpande S."/>
            <person name="Douglass A.P."/>
            <person name="Hanson S.J."/>
            <person name="Klenk H.-P."/>
            <person name="Labutti K."/>
            <person name="Lapidus A."/>
            <person name="Lindquist E."/>
            <person name="Lipzen A."/>
            <person name="Meier-Kolthoff J.P."/>
            <person name="Ohm R.A."/>
            <person name="Otillar R.P."/>
            <person name="Pangilinan J."/>
            <person name="Peng Y."/>
            <person name="Rokas A."/>
            <person name="Rosa C.A."/>
            <person name="Scheuner C."/>
            <person name="Sibirny A.A."/>
            <person name="Slot J.C."/>
            <person name="Stielow J.B."/>
            <person name="Sun H."/>
            <person name="Kurtzman C.P."/>
            <person name="Blackwell M."/>
            <person name="Grigoriev I.V."/>
            <person name="Jeffries T.W."/>
        </authorList>
    </citation>
    <scope>NUCLEOTIDE SEQUENCE [LARGE SCALE GENOMIC DNA]</scope>
    <source>
        <strain evidence="3">NRRL Y-1933</strain>
    </source>
</reference>
<dbReference type="Gene3D" id="3.40.1000.50">
    <property type="entry name" value="Repressor of RNA polymerase III transcription Maf1"/>
    <property type="match status" value="2"/>
</dbReference>
<feature type="region of interest" description="Disordered" evidence="1">
    <location>
        <begin position="353"/>
        <end position="374"/>
    </location>
</feature>
<dbReference type="AlphaFoldDB" id="A0A1E4RKH7"/>
<keyword evidence="3" id="KW-1185">Reference proteome</keyword>
<sequence>MKFIDEVDIELVNQELNFHSTDNNVVIKGGCDLFTTKPIASDRKLFKTIDKHLNQIIEDNQLSQSLGRERHYSMGSSASPPSGHLQFRQQLNQYMQQQQQQQPSQQPLQQPSPRQSPQQQYSTINNRRASTNLINEQGNSDSSKLSDSNSAETSFDNSIAVDESPFGPLKSNSTRKTFAYLIAILNTTYPDHDFSNLQPTEENFHRINSSEDLIHRFNNIMLSLGKKEDLLNWIWDTINVYMDLVPTKSPILAAHDFKSKNKDQENNSHHHHHRRNSNNHRPQPVHSNSNTFEGCQVYEFQPSDQSILEDLNYPYQTLWSYYWFIYNKKKKRVSFLYLTAINKMHFSMINRNRGPSFSRQEREKYGSNLNEDDDTDVHFEEEDDIYNKINNELI</sequence>
<feature type="region of interest" description="Disordered" evidence="1">
    <location>
        <begin position="62"/>
        <end position="122"/>
    </location>
</feature>
<dbReference type="InterPro" id="IPR038564">
    <property type="entry name" value="Maf1_sf"/>
</dbReference>
<dbReference type="STRING" id="984485.A0A1E4RKH7"/>
<dbReference type="GO" id="GO:0000994">
    <property type="term" value="F:RNA polymerase III core binding"/>
    <property type="evidence" value="ECO:0007669"/>
    <property type="project" value="TreeGrafter"/>
</dbReference>
<evidence type="ECO:0000313" key="2">
    <source>
        <dbReference type="EMBL" id="ODV67711.1"/>
    </source>
</evidence>